<reference evidence="2 3" key="1">
    <citation type="submission" date="2020-07" db="EMBL/GenBank/DDBJ databases">
        <title>Sequencing the genomes of 1000 actinobacteria strains.</title>
        <authorList>
            <person name="Klenk H.-P."/>
        </authorList>
    </citation>
    <scope>NUCLEOTIDE SEQUENCE [LARGE SCALE GENOMIC DNA]</scope>
    <source>
        <strain evidence="2 3">CXB654</strain>
    </source>
</reference>
<keyword evidence="3" id="KW-1185">Reference proteome</keyword>
<proteinExistence type="predicted"/>
<evidence type="ECO:0000259" key="1">
    <source>
        <dbReference type="Pfam" id="PF13304"/>
    </source>
</evidence>
<comment type="caution">
    <text evidence="2">The sequence shown here is derived from an EMBL/GenBank/DDBJ whole genome shotgun (WGS) entry which is preliminary data.</text>
</comment>
<sequence>MLLSFQASNHRSLKGRQQLLLVPLSEPAAEPETEEPALPVAGIFGANASGKSNLLDAMRFMQRMVRSSMTENEPDAGIERFPFALRAASLTEPSTYAVELRLGGVRYTYGFSVDDAQVVWERLHSYPRGERRVVFERDPDGYRFGASLPGSMSQVKEITEDNALFLTVAARSRQEAVRPVYDWFVSRLAFRFAERSPASQAHAARAADGGWMKELEGLLRAADTGIERLELKRQEPTEGEIAEIEERYAGTPESFRRRRVQALGRVEVLFHHRAADSAVEPLGIRQQSHGTVALFELGQRIMAALRSGSVLVVDELDANMHSHLSAKLIELFENPATNPKGAQLVFSSHDIALLGWIRGGNALRREEVWFAEKDKEGASHLFPLSDYQDEGEANRALCYLTGRYGAVPEVADDEFDAVVARKEAAAAGPWAIGTASGTAGAGREAGSGRLVAVSGLTLRTTYPTR</sequence>
<accession>A0A852U2K9</accession>
<dbReference type="Pfam" id="PF13304">
    <property type="entry name" value="AAA_21"/>
    <property type="match status" value="1"/>
</dbReference>
<dbReference type="Gene3D" id="3.40.50.300">
    <property type="entry name" value="P-loop containing nucleotide triphosphate hydrolases"/>
    <property type="match status" value="1"/>
</dbReference>
<dbReference type="PANTHER" id="PTHR40396:SF1">
    <property type="entry name" value="ATPASE AAA-TYPE CORE DOMAIN-CONTAINING PROTEIN"/>
    <property type="match status" value="1"/>
</dbReference>
<dbReference type="RefSeq" id="WP_179645860.1">
    <property type="nucleotide sequence ID" value="NZ_BAAAYY010000014.1"/>
</dbReference>
<dbReference type="EMBL" id="JACCCC010000001">
    <property type="protein sequence ID" value="NYE50371.1"/>
    <property type="molecule type" value="Genomic_DNA"/>
</dbReference>
<dbReference type="InterPro" id="IPR027417">
    <property type="entry name" value="P-loop_NTPase"/>
</dbReference>
<dbReference type="Proteomes" id="UP000589036">
    <property type="component" value="Unassembled WGS sequence"/>
</dbReference>
<dbReference type="SUPFAM" id="SSF52540">
    <property type="entry name" value="P-loop containing nucleoside triphosphate hydrolases"/>
    <property type="match status" value="1"/>
</dbReference>
<gene>
    <name evidence="2" type="ORF">HDA32_005491</name>
</gene>
<evidence type="ECO:0000313" key="2">
    <source>
        <dbReference type="EMBL" id="NYE50371.1"/>
    </source>
</evidence>
<evidence type="ECO:0000313" key="3">
    <source>
        <dbReference type="Proteomes" id="UP000589036"/>
    </source>
</evidence>
<name>A0A852U2K9_9ACTN</name>
<dbReference type="GO" id="GO:0005524">
    <property type="term" value="F:ATP binding"/>
    <property type="evidence" value="ECO:0007669"/>
    <property type="project" value="InterPro"/>
</dbReference>
<feature type="domain" description="ATPase AAA-type core" evidence="1">
    <location>
        <begin position="41"/>
        <end position="354"/>
    </location>
</feature>
<dbReference type="AlphaFoldDB" id="A0A852U2K9"/>
<dbReference type="GO" id="GO:0016887">
    <property type="term" value="F:ATP hydrolysis activity"/>
    <property type="evidence" value="ECO:0007669"/>
    <property type="project" value="InterPro"/>
</dbReference>
<dbReference type="PANTHER" id="PTHR40396">
    <property type="entry name" value="ATPASE-LIKE PROTEIN"/>
    <property type="match status" value="1"/>
</dbReference>
<organism evidence="2 3">
    <name type="scientific">Spinactinospora alkalitolerans</name>
    <dbReference type="NCBI Taxonomy" id="687207"/>
    <lineage>
        <taxon>Bacteria</taxon>
        <taxon>Bacillati</taxon>
        <taxon>Actinomycetota</taxon>
        <taxon>Actinomycetes</taxon>
        <taxon>Streptosporangiales</taxon>
        <taxon>Nocardiopsidaceae</taxon>
        <taxon>Spinactinospora</taxon>
    </lineage>
</organism>
<protein>
    <recommendedName>
        <fullName evidence="1">ATPase AAA-type core domain-containing protein</fullName>
    </recommendedName>
</protein>
<dbReference type="InterPro" id="IPR003959">
    <property type="entry name" value="ATPase_AAA_core"/>
</dbReference>